<dbReference type="AlphaFoldDB" id="A0AA40GHS2"/>
<reference evidence="1" key="1">
    <citation type="submission" date="2021-10" db="EMBL/GenBank/DDBJ databases">
        <title>Melipona bicolor Genome sequencing and assembly.</title>
        <authorList>
            <person name="Araujo N.S."/>
            <person name="Arias M.C."/>
        </authorList>
    </citation>
    <scope>NUCLEOTIDE SEQUENCE</scope>
    <source>
        <strain evidence="1">USP_2M_L1-L4_2017</strain>
        <tissue evidence="1">Whole body</tissue>
    </source>
</reference>
<comment type="caution">
    <text evidence="1">The sequence shown here is derived from an EMBL/GenBank/DDBJ whole genome shotgun (WGS) entry which is preliminary data.</text>
</comment>
<organism evidence="1 2">
    <name type="scientific">Melipona bicolor</name>
    <dbReference type="NCBI Taxonomy" id="60889"/>
    <lineage>
        <taxon>Eukaryota</taxon>
        <taxon>Metazoa</taxon>
        <taxon>Ecdysozoa</taxon>
        <taxon>Arthropoda</taxon>
        <taxon>Hexapoda</taxon>
        <taxon>Insecta</taxon>
        <taxon>Pterygota</taxon>
        <taxon>Neoptera</taxon>
        <taxon>Endopterygota</taxon>
        <taxon>Hymenoptera</taxon>
        <taxon>Apocrita</taxon>
        <taxon>Aculeata</taxon>
        <taxon>Apoidea</taxon>
        <taxon>Anthophila</taxon>
        <taxon>Apidae</taxon>
        <taxon>Melipona</taxon>
    </lineage>
</organism>
<evidence type="ECO:0000313" key="1">
    <source>
        <dbReference type="EMBL" id="KAK1138053.1"/>
    </source>
</evidence>
<sequence length="112" mass="12710">MAFLRTVPRCSAGKKLRKCLPLPVGFVENVTKPSVQLVQVHDREYTGGSTADVKPAPPRQIDPLDLKFNDPVAAFKSKTTKELLRAYIVYQLCSIEYIVENNMKVSRYFFLC</sequence>
<protein>
    <recommendedName>
        <fullName evidence="3">Proline dehydrogenase</fullName>
    </recommendedName>
</protein>
<proteinExistence type="predicted"/>
<dbReference type="EMBL" id="JAHYIQ010000001">
    <property type="protein sequence ID" value="KAK1138053.1"/>
    <property type="molecule type" value="Genomic_DNA"/>
</dbReference>
<name>A0AA40GHS2_9HYME</name>
<evidence type="ECO:0000313" key="2">
    <source>
        <dbReference type="Proteomes" id="UP001177670"/>
    </source>
</evidence>
<evidence type="ECO:0008006" key="3">
    <source>
        <dbReference type="Google" id="ProtNLM"/>
    </source>
</evidence>
<accession>A0AA40GHS2</accession>
<keyword evidence="2" id="KW-1185">Reference proteome</keyword>
<gene>
    <name evidence="1" type="ORF">K0M31_002541</name>
</gene>
<dbReference type="Proteomes" id="UP001177670">
    <property type="component" value="Unassembled WGS sequence"/>
</dbReference>